<organism evidence="1 2">
    <name type="scientific">Glomus cerebriforme</name>
    <dbReference type="NCBI Taxonomy" id="658196"/>
    <lineage>
        <taxon>Eukaryota</taxon>
        <taxon>Fungi</taxon>
        <taxon>Fungi incertae sedis</taxon>
        <taxon>Mucoromycota</taxon>
        <taxon>Glomeromycotina</taxon>
        <taxon>Glomeromycetes</taxon>
        <taxon>Glomerales</taxon>
        <taxon>Glomeraceae</taxon>
        <taxon>Glomus</taxon>
    </lineage>
</organism>
<dbReference type="EMBL" id="QKYT01001158">
    <property type="protein sequence ID" value="RIA79755.1"/>
    <property type="molecule type" value="Genomic_DNA"/>
</dbReference>
<keyword evidence="2" id="KW-1185">Reference proteome</keyword>
<comment type="caution">
    <text evidence="1">The sequence shown here is derived from an EMBL/GenBank/DDBJ whole genome shotgun (WGS) entry which is preliminary data.</text>
</comment>
<protein>
    <submittedName>
        <fullName evidence="1">Uncharacterized protein</fullName>
    </submittedName>
</protein>
<dbReference type="Proteomes" id="UP000265703">
    <property type="component" value="Unassembled WGS sequence"/>
</dbReference>
<evidence type="ECO:0000313" key="2">
    <source>
        <dbReference type="Proteomes" id="UP000265703"/>
    </source>
</evidence>
<accession>A0A397S5Z6</accession>
<gene>
    <name evidence="1" type="ORF">C1645_839986</name>
</gene>
<reference evidence="1 2" key="1">
    <citation type="submission" date="2018-06" db="EMBL/GenBank/DDBJ databases">
        <title>Comparative genomics reveals the genomic features of Rhizophagus irregularis, R. cerebriforme, R. diaphanum and Gigaspora rosea, and their symbiotic lifestyle signature.</title>
        <authorList>
            <person name="Morin E."/>
            <person name="San Clemente H."/>
            <person name="Chen E.C.H."/>
            <person name="De La Providencia I."/>
            <person name="Hainaut M."/>
            <person name="Kuo A."/>
            <person name="Kohler A."/>
            <person name="Murat C."/>
            <person name="Tang N."/>
            <person name="Roy S."/>
            <person name="Loubradou J."/>
            <person name="Henrissat B."/>
            <person name="Grigoriev I.V."/>
            <person name="Corradi N."/>
            <person name="Roux C."/>
            <person name="Martin F.M."/>
        </authorList>
    </citation>
    <scope>NUCLEOTIDE SEQUENCE [LARGE SCALE GENOMIC DNA]</scope>
    <source>
        <strain evidence="1 2">DAOM 227022</strain>
    </source>
</reference>
<name>A0A397S5Z6_9GLOM</name>
<dbReference type="AlphaFoldDB" id="A0A397S5Z6"/>
<evidence type="ECO:0000313" key="1">
    <source>
        <dbReference type="EMBL" id="RIA79755.1"/>
    </source>
</evidence>
<proteinExistence type="predicted"/>
<sequence length="54" mass="5826">MSGIGSELAKVAIRIHGICENLASVERLWSNKSDEMDGHFVNGSDYGFALDEVG</sequence>